<dbReference type="STRING" id="1274631.LMTR13_23090"/>
<evidence type="ECO:0008006" key="7">
    <source>
        <dbReference type="Google" id="ProtNLM"/>
    </source>
</evidence>
<evidence type="ECO:0000313" key="5">
    <source>
        <dbReference type="EMBL" id="ANW05801.1"/>
    </source>
</evidence>
<reference evidence="5 6" key="1">
    <citation type="submission" date="2016-07" db="EMBL/GenBank/DDBJ databases">
        <title>Complete genome sequence of Bradyrhizobium icense LMTR 13T, a potential inoculant strain isolated from lima bean (Phaseolus lunatus) in Peru.</title>
        <authorList>
            <person name="Ormeno-Orrillo E."/>
            <person name="Duran D."/>
            <person name="Rogel M.A."/>
            <person name="Rey L."/>
            <person name="Imperial J."/>
            <person name="Ruiz-Argueso T."/>
            <person name="Martinez-Romero E."/>
        </authorList>
    </citation>
    <scope>NUCLEOTIDE SEQUENCE [LARGE SCALE GENOMIC DNA]</scope>
    <source>
        <strain evidence="5 6">LMTR 13</strain>
    </source>
</reference>
<dbReference type="GO" id="GO:0005829">
    <property type="term" value="C:cytosol"/>
    <property type="evidence" value="ECO:0007669"/>
    <property type="project" value="TreeGrafter"/>
</dbReference>
<dbReference type="GO" id="GO:0004053">
    <property type="term" value="F:arginase activity"/>
    <property type="evidence" value="ECO:0007669"/>
    <property type="project" value="TreeGrafter"/>
</dbReference>
<keyword evidence="2" id="KW-0378">Hydrolase</keyword>
<evidence type="ECO:0000313" key="6">
    <source>
        <dbReference type="Proteomes" id="UP000092839"/>
    </source>
</evidence>
<keyword evidence="3" id="KW-0464">Manganese</keyword>
<dbReference type="Pfam" id="PF00491">
    <property type="entry name" value="Arginase"/>
    <property type="match status" value="1"/>
</dbReference>
<name>A0A1B1USQ1_9BRAD</name>
<dbReference type="PROSITE" id="PS51409">
    <property type="entry name" value="ARGINASE_2"/>
    <property type="match status" value="1"/>
</dbReference>
<keyword evidence="1" id="KW-0479">Metal-binding</keyword>
<keyword evidence="6" id="KW-1185">Reference proteome</keyword>
<evidence type="ECO:0000256" key="2">
    <source>
        <dbReference type="ARBA" id="ARBA00022801"/>
    </source>
</evidence>
<dbReference type="AlphaFoldDB" id="A0A1B1USQ1"/>
<dbReference type="PANTHER" id="PTHR43782:SF3">
    <property type="entry name" value="ARGINASE"/>
    <property type="match status" value="1"/>
</dbReference>
<dbReference type="PANTHER" id="PTHR43782">
    <property type="entry name" value="ARGINASE"/>
    <property type="match status" value="1"/>
</dbReference>
<dbReference type="GO" id="GO:0030145">
    <property type="term" value="F:manganese ion binding"/>
    <property type="evidence" value="ECO:0007669"/>
    <property type="project" value="TreeGrafter"/>
</dbReference>
<dbReference type="EMBL" id="CP016428">
    <property type="protein sequence ID" value="ANW05801.1"/>
    <property type="molecule type" value="Genomic_DNA"/>
</dbReference>
<gene>
    <name evidence="5" type="ORF">LMTR13_23090</name>
</gene>
<evidence type="ECO:0000256" key="4">
    <source>
        <dbReference type="PROSITE-ProRule" id="PRU00742"/>
    </source>
</evidence>
<dbReference type="KEGG" id="bic:LMTR13_23090"/>
<dbReference type="RefSeq" id="WP_065732917.1">
    <property type="nucleotide sequence ID" value="NZ_CP016428.1"/>
</dbReference>
<evidence type="ECO:0000256" key="1">
    <source>
        <dbReference type="ARBA" id="ARBA00022723"/>
    </source>
</evidence>
<organism evidence="5 6">
    <name type="scientific">Bradyrhizobium icense</name>
    <dbReference type="NCBI Taxonomy" id="1274631"/>
    <lineage>
        <taxon>Bacteria</taxon>
        <taxon>Pseudomonadati</taxon>
        <taxon>Pseudomonadota</taxon>
        <taxon>Alphaproteobacteria</taxon>
        <taxon>Hyphomicrobiales</taxon>
        <taxon>Nitrobacteraceae</taxon>
        <taxon>Bradyrhizobium</taxon>
    </lineage>
</organism>
<comment type="similarity">
    <text evidence="4">Belongs to the arginase family.</text>
</comment>
<evidence type="ECO:0000256" key="3">
    <source>
        <dbReference type="ARBA" id="ARBA00023211"/>
    </source>
</evidence>
<protein>
    <recommendedName>
        <fullName evidence="7">Arginase</fullName>
    </recommendedName>
</protein>
<proteinExistence type="inferred from homology"/>
<dbReference type="InterPro" id="IPR023696">
    <property type="entry name" value="Ureohydrolase_dom_sf"/>
</dbReference>
<sequence>MRATSNRLTVIGAPTSAGAYAPGQEKAPEAFRRHGLIPALERVGWQIRDMGDVCYFRWRPDPGNPKSMNLGAVREAARAVSQHVARAMADGEAALVLGGDCTIGLGVVAGTLVDDASVGLIYVDGDADLNVPETAEGSLDWTGIAHMLDLPGALPELSDLASRRPMLGPSEVLLFGAHEITAPESRTIASNNIRHIALAEIKADPGAAAEQARAWGRRFDRLLVHIDIDVLAFTSFPVAENVRYGARGTGLELEELGNILDILLAAPNWRALTVAELNPDHAPDETAAFGRLIAMLTQALAPVAAADR</sequence>
<dbReference type="SUPFAM" id="SSF52768">
    <property type="entry name" value="Arginase/deacetylase"/>
    <property type="match status" value="1"/>
</dbReference>
<dbReference type="Proteomes" id="UP000092839">
    <property type="component" value="Chromosome"/>
</dbReference>
<accession>A0A1B1USQ1</accession>
<dbReference type="Gene3D" id="3.40.800.10">
    <property type="entry name" value="Ureohydrolase domain"/>
    <property type="match status" value="1"/>
</dbReference>
<dbReference type="InterPro" id="IPR006035">
    <property type="entry name" value="Ureohydrolase"/>
</dbReference>